<dbReference type="PANTHER" id="PTHR43540">
    <property type="entry name" value="PEROXYUREIDOACRYLATE/UREIDOACRYLATE AMIDOHYDROLASE-RELATED"/>
    <property type="match status" value="1"/>
</dbReference>
<dbReference type="GO" id="GO:0016787">
    <property type="term" value="F:hydrolase activity"/>
    <property type="evidence" value="ECO:0007669"/>
    <property type="project" value="UniProtKB-KW"/>
</dbReference>
<sequence>MEEKECPKPQKALLVIDIQEDYTGITAKSPFPYKDSERLITTVNKIIEDASKKNMPIVYIRQEFDGFLGKIISRVVGHGTAIKGKPGTELDKRITIMSNHFFSKPMPDAFSNPKLEAFLAEQQVKELYLVGLDAAGCVYHTAKGALKHGYNVSIFKDGIVLLNENKWDSLLNKFEQDSVTLISSNEF</sequence>
<evidence type="ECO:0000259" key="3">
    <source>
        <dbReference type="Pfam" id="PF00857"/>
    </source>
</evidence>
<protein>
    <submittedName>
        <fullName evidence="4">Nicotinamidase-related amidase</fullName>
    </submittedName>
</protein>
<dbReference type="Proteomes" id="UP000579281">
    <property type="component" value="Unassembled WGS sequence"/>
</dbReference>
<dbReference type="Pfam" id="PF00857">
    <property type="entry name" value="Isochorismatase"/>
    <property type="match status" value="1"/>
</dbReference>
<dbReference type="RefSeq" id="WP_184308458.1">
    <property type="nucleotide sequence ID" value="NZ_JACHEN010000004.1"/>
</dbReference>
<organism evidence="4 5">
    <name type="scientific">Anaerosolibacter carboniphilus</name>
    <dbReference type="NCBI Taxonomy" id="1417629"/>
    <lineage>
        <taxon>Bacteria</taxon>
        <taxon>Bacillati</taxon>
        <taxon>Bacillota</taxon>
        <taxon>Clostridia</taxon>
        <taxon>Peptostreptococcales</taxon>
        <taxon>Thermotaleaceae</taxon>
        <taxon>Anaerosolibacter</taxon>
    </lineage>
</organism>
<dbReference type="InterPro" id="IPR000868">
    <property type="entry name" value="Isochorismatase-like_dom"/>
</dbReference>
<evidence type="ECO:0000256" key="2">
    <source>
        <dbReference type="ARBA" id="ARBA00022801"/>
    </source>
</evidence>
<evidence type="ECO:0000256" key="1">
    <source>
        <dbReference type="ARBA" id="ARBA00006336"/>
    </source>
</evidence>
<dbReference type="EMBL" id="JACHEN010000004">
    <property type="protein sequence ID" value="MBB6214767.1"/>
    <property type="molecule type" value="Genomic_DNA"/>
</dbReference>
<dbReference type="InterPro" id="IPR050272">
    <property type="entry name" value="Isochorismatase-like_hydrls"/>
</dbReference>
<name>A0A841KMV0_9FIRM</name>
<reference evidence="4 5" key="1">
    <citation type="submission" date="2020-08" db="EMBL/GenBank/DDBJ databases">
        <title>Genomic Encyclopedia of Type Strains, Phase IV (KMG-IV): sequencing the most valuable type-strain genomes for metagenomic binning, comparative biology and taxonomic classification.</title>
        <authorList>
            <person name="Goeker M."/>
        </authorList>
    </citation>
    <scope>NUCLEOTIDE SEQUENCE [LARGE SCALE GENOMIC DNA]</scope>
    <source>
        <strain evidence="4 5">DSM 103526</strain>
    </source>
</reference>
<feature type="domain" description="Isochorismatase-like" evidence="3">
    <location>
        <begin position="12"/>
        <end position="185"/>
    </location>
</feature>
<dbReference type="Gene3D" id="3.40.50.850">
    <property type="entry name" value="Isochorismatase-like"/>
    <property type="match status" value="1"/>
</dbReference>
<dbReference type="CDD" id="cd00431">
    <property type="entry name" value="cysteine_hydrolases"/>
    <property type="match status" value="1"/>
</dbReference>
<accession>A0A841KMV0</accession>
<keyword evidence="2" id="KW-0378">Hydrolase</keyword>
<dbReference type="InterPro" id="IPR036380">
    <property type="entry name" value="Isochorismatase-like_sf"/>
</dbReference>
<evidence type="ECO:0000313" key="4">
    <source>
        <dbReference type="EMBL" id="MBB6214767.1"/>
    </source>
</evidence>
<comment type="similarity">
    <text evidence="1">Belongs to the isochorismatase family.</text>
</comment>
<evidence type="ECO:0000313" key="5">
    <source>
        <dbReference type="Proteomes" id="UP000579281"/>
    </source>
</evidence>
<comment type="caution">
    <text evidence="4">The sequence shown here is derived from an EMBL/GenBank/DDBJ whole genome shotgun (WGS) entry which is preliminary data.</text>
</comment>
<keyword evidence="5" id="KW-1185">Reference proteome</keyword>
<dbReference type="SUPFAM" id="SSF52499">
    <property type="entry name" value="Isochorismatase-like hydrolases"/>
    <property type="match status" value="1"/>
</dbReference>
<dbReference type="AlphaFoldDB" id="A0A841KMV0"/>
<gene>
    <name evidence="4" type="ORF">HNQ80_000852</name>
</gene>
<proteinExistence type="inferred from homology"/>